<proteinExistence type="inferred from homology"/>
<keyword evidence="5" id="KW-1185">Reference proteome</keyword>
<feature type="region of interest" description="Disordered" evidence="2">
    <location>
        <begin position="1258"/>
        <end position="1282"/>
    </location>
</feature>
<feature type="transmembrane region" description="Helical" evidence="3">
    <location>
        <begin position="419"/>
        <end position="441"/>
    </location>
</feature>
<feature type="transmembrane region" description="Helical" evidence="3">
    <location>
        <begin position="453"/>
        <end position="472"/>
    </location>
</feature>
<dbReference type="EMBL" id="SDRB02009956">
    <property type="protein sequence ID" value="THG07479.1"/>
    <property type="molecule type" value="Genomic_DNA"/>
</dbReference>
<dbReference type="SUPFAM" id="SSF103473">
    <property type="entry name" value="MFS general substrate transporter"/>
    <property type="match status" value="1"/>
</dbReference>
<dbReference type="PANTHER" id="PTHR33167:SF18">
    <property type="entry name" value="GB|AAF67766.1"/>
    <property type="match status" value="1"/>
</dbReference>
<sequence length="1629" mass="183026">MLMNLSSATFEVGQTSLVMENRPQSSTIIDGPYSLSPSLLTKSGPSIKKRLREVGSSFEFIYDTESVDAIEELCGQSWDRETEPAMYRSGMASDSMCYPHCLGYFLRKSRQLTTVTGSGSGLVYRLHRAQLGVKLEDVEDVARDWLAFTFLRCLQFVSKPADRYWALTNGSLRAALNRRVFSSIVWLESKLQTYNGEEMRSSFQESSLPLSSHHLFFAASSGHMVSNTADFQRRCIVADGSWLSMDDHTGLAWAAHWKGAGTLLTQVGQLLIEFQIVDVVGIFKMVVLPILCQLANEYGRKPLLILTLSTTIVPFGPECRGSSQQFFWTAWLAAHVRISGGMGCCTLPKRHMRREVRQRATARAEMKAARGGRGAPDIWDGALWTCEKGRRTCGRRAIRISIFFLLAINESKASVYAYYVLRTISYIISQGSIFCIFAAYVADVVEEDKRAALFSWITGIFSFSHVLGNVLARFLPEDFIFEVSIALLVFCPLYMHLFLVETVQSTPRHRQHAPWLHEALKIVKERYNSMRHATTIVISSPFATSTVLSEGSLWFQQKSIFRNSDNGGNMINYSDSSSHQSICWSKTDTLHNLTFINSLCIEASMQCTSFLPGCYSSRDLNASANGGAWPLYDNDITLMNGHSYNLFLPPPTKDQFGVSDKEVLRQMMLKHESIFRDQVHELHRLYRRQQELMDEIKRRELSTHNNRLQTSHSSSFLFKISSEAAQRTWQTASLPWVNPAANRLPVLSSENFLSTSSFPVRRNVQAGPNTAQTEHSLKDCKLLQSNCEKPRKKMLDLELPAEEYIDSEEENEFGEGKVSEVPAVPFYPPKRMIEVSEKSHLKLFHCGDQGGFSSLDSLSRRTNDLADLNEPIRLESLPCFNVPVPFSKSTNSSPASPPVNGNKFHCSGDFRSSPGVGNVCQSGNSFCVSSQSDSRMEDCLSLIGFNHPKRSSDRNMNFGIMDLNMPPSCVLDSEVSEQNVRTQNGVKKLEDSRAMLSGSTAKPDCSNKPDKEREDLSQTDLGFSQAFPTSVCDVEPKRFKTTDESENIDIKSNEKATRGSYHVLDSGKHCTTKDQSLDVVVDSKLSWARNQIDLNSCIDDVDESSPMFSIPKVLIETVTEIDLEAPVSPENKESSPPRGESEENQLETPIRLSKPMDRDTNDDELAFKTAAEAIVLISTPGFQKPLIKNTVCEASEVSLGDSLHWFAGVVSSVADDHENEDSDDRHELLSDVSDYFEAMTLELTETIVEDYRCKNNGQNEEETGANLLPSQPRRGRARRVRQRKDFQSEILPSLASLSRHEVTEDLQMIGGLMEAAGFPVGTCLGRRNSGRNGCSRSRRRSSNSICPVLKPENNESELGFGEKSLQGWGKMNRRRRGPRIPANLSIVFNTGQFDLHKLNLTDSMIGNSETKLQLETLGLSGIQHCDYDLSWLWRSCKQLKKLKLRSCYAIGDESSLSSFVECLIGLQEVELWTCRAIINECDDQSGKQDAKEQEMECLVVGDAVVSEPGETKSFGEEKISTSSMFETDALVPEIEKTEKQDVEAQASNDLILQDALLKHWWTDMDERLCMDGKTLDALLYVLWTEKKFLYHIIHGWKILLLVDSHLLVVNQNFSVKSRENSTREILYEM</sequence>
<dbReference type="SUPFAM" id="SSF52047">
    <property type="entry name" value="RNI-like"/>
    <property type="match status" value="1"/>
</dbReference>
<organism evidence="4 5">
    <name type="scientific">Camellia sinensis var. sinensis</name>
    <name type="common">China tea</name>
    <dbReference type="NCBI Taxonomy" id="542762"/>
    <lineage>
        <taxon>Eukaryota</taxon>
        <taxon>Viridiplantae</taxon>
        <taxon>Streptophyta</taxon>
        <taxon>Embryophyta</taxon>
        <taxon>Tracheophyta</taxon>
        <taxon>Spermatophyta</taxon>
        <taxon>Magnoliopsida</taxon>
        <taxon>eudicotyledons</taxon>
        <taxon>Gunneridae</taxon>
        <taxon>Pentapetalae</taxon>
        <taxon>asterids</taxon>
        <taxon>Ericales</taxon>
        <taxon>Theaceae</taxon>
        <taxon>Camellia</taxon>
    </lineage>
</organism>
<gene>
    <name evidence="4" type="ORF">TEA_010386</name>
</gene>
<feature type="compositionally biased region" description="Basic and acidic residues" evidence="2">
    <location>
        <begin position="1130"/>
        <end position="1141"/>
    </location>
</feature>
<keyword evidence="3" id="KW-0472">Membrane</keyword>
<dbReference type="Gene3D" id="3.80.10.10">
    <property type="entry name" value="Ribonuclease Inhibitor"/>
    <property type="match status" value="1"/>
</dbReference>
<dbReference type="InterPro" id="IPR032675">
    <property type="entry name" value="LRR_dom_sf"/>
</dbReference>
<feature type="compositionally biased region" description="Basic residues" evidence="2">
    <location>
        <begin position="1273"/>
        <end position="1282"/>
    </location>
</feature>
<feature type="transmembrane region" description="Helical" evidence="3">
    <location>
        <begin position="479"/>
        <end position="499"/>
    </location>
</feature>
<reference evidence="4 5" key="1">
    <citation type="journal article" date="2018" name="Proc. Natl. Acad. Sci. U.S.A.">
        <title>Draft genome sequence of Camellia sinensis var. sinensis provides insights into the evolution of the tea genome and tea quality.</title>
        <authorList>
            <person name="Wei C."/>
            <person name="Yang H."/>
            <person name="Wang S."/>
            <person name="Zhao J."/>
            <person name="Liu C."/>
            <person name="Gao L."/>
            <person name="Xia E."/>
            <person name="Lu Y."/>
            <person name="Tai Y."/>
            <person name="She G."/>
            <person name="Sun J."/>
            <person name="Cao H."/>
            <person name="Tong W."/>
            <person name="Gao Q."/>
            <person name="Li Y."/>
            <person name="Deng W."/>
            <person name="Jiang X."/>
            <person name="Wang W."/>
            <person name="Chen Q."/>
            <person name="Zhang S."/>
            <person name="Li H."/>
            <person name="Wu J."/>
            <person name="Wang P."/>
            <person name="Li P."/>
            <person name="Shi C."/>
            <person name="Zheng F."/>
            <person name="Jian J."/>
            <person name="Huang B."/>
            <person name="Shan D."/>
            <person name="Shi M."/>
            <person name="Fang C."/>
            <person name="Yue Y."/>
            <person name="Li F."/>
            <person name="Li D."/>
            <person name="Wei S."/>
            <person name="Han B."/>
            <person name="Jiang C."/>
            <person name="Yin Y."/>
            <person name="Xia T."/>
            <person name="Zhang Z."/>
            <person name="Bennetzen J.L."/>
            <person name="Zhao S."/>
            <person name="Wan X."/>
        </authorList>
    </citation>
    <scope>NUCLEOTIDE SEQUENCE [LARGE SCALE GENOMIC DNA]</scope>
    <source>
        <strain evidence="5">cv. Shuchazao</strain>
        <tissue evidence="4">Leaf</tissue>
    </source>
</reference>
<evidence type="ECO:0000256" key="1">
    <source>
        <dbReference type="ARBA" id="ARBA00044504"/>
    </source>
</evidence>
<comment type="similarity">
    <text evidence="1">Belongs to the major facilitator superfamily. Phosphate:H(+) symporter (TC 2.A.1.9) family.</text>
</comment>
<dbReference type="Gene3D" id="1.20.1250.20">
    <property type="entry name" value="MFS general substrate transporter like domains"/>
    <property type="match status" value="1"/>
</dbReference>
<feature type="compositionally biased region" description="Basic and acidic residues" evidence="2">
    <location>
        <begin position="1005"/>
        <end position="1015"/>
    </location>
</feature>
<feature type="region of interest" description="Disordered" evidence="2">
    <location>
        <begin position="1329"/>
        <end position="1348"/>
    </location>
</feature>
<protein>
    <recommendedName>
        <fullName evidence="6">Major facilitator superfamily (MFS) profile domain-containing protein</fullName>
    </recommendedName>
</protein>
<name>A0A4S4DVX0_CAMSN</name>
<evidence type="ECO:0000313" key="4">
    <source>
        <dbReference type="EMBL" id="THG07479.1"/>
    </source>
</evidence>
<dbReference type="Pfam" id="PF05904">
    <property type="entry name" value="DUF863"/>
    <property type="match status" value="2"/>
</dbReference>
<evidence type="ECO:0000313" key="5">
    <source>
        <dbReference type="Proteomes" id="UP000306102"/>
    </source>
</evidence>
<dbReference type="Proteomes" id="UP000306102">
    <property type="component" value="Unassembled WGS sequence"/>
</dbReference>
<evidence type="ECO:0000256" key="3">
    <source>
        <dbReference type="SAM" id="Phobius"/>
    </source>
</evidence>
<feature type="region of interest" description="Disordered" evidence="2">
    <location>
        <begin position="981"/>
        <end position="1015"/>
    </location>
</feature>
<feature type="region of interest" description="Disordered" evidence="2">
    <location>
        <begin position="1124"/>
        <end position="1158"/>
    </location>
</feature>
<dbReference type="InterPro" id="IPR008581">
    <property type="entry name" value="DUF863_pln"/>
</dbReference>
<keyword evidence="3" id="KW-0812">Transmembrane</keyword>
<accession>A0A4S4DVX0</accession>
<comment type="caution">
    <text evidence="4">The sequence shown here is derived from an EMBL/GenBank/DDBJ whole genome shotgun (WGS) entry which is preliminary data.</text>
</comment>
<keyword evidence="3" id="KW-1133">Transmembrane helix</keyword>
<dbReference type="PANTHER" id="PTHR33167">
    <property type="entry name" value="TRANSCRIPTION FACTOR, PUTATIVE (DUF863)-RELATED"/>
    <property type="match status" value="1"/>
</dbReference>
<dbReference type="InterPro" id="IPR036259">
    <property type="entry name" value="MFS_trans_sf"/>
</dbReference>
<evidence type="ECO:0008006" key="6">
    <source>
        <dbReference type="Google" id="ProtNLM"/>
    </source>
</evidence>
<evidence type="ECO:0000256" key="2">
    <source>
        <dbReference type="SAM" id="MobiDB-lite"/>
    </source>
</evidence>